<dbReference type="Pfam" id="PF00266">
    <property type="entry name" value="Aminotran_5"/>
    <property type="match status" value="1"/>
</dbReference>
<dbReference type="PANTHER" id="PTHR11601:SF62">
    <property type="entry name" value="SELENOCYSTEINE LYASE"/>
    <property type="match status" value="1"/>
</dbReference>
<evidence type="ECO:0000256" key="7">
    <source>
        <dbReference type="ARBA" id="ARBA00022898"/>
    </source>
</evidence>
<evidence type="ECO:0000313" key="13">
    <source>
        <dbReference type="EMBL" id="NWQ78142.1"/>
    </source>
</evidence>
<dbReference type="PIRSF" id="PIRSF005572">
    <property type="entry name" value="NifS"/>
    <property type="match status" value="1"/>
</dbReference>
<evidence type="ECO:0000259" key="12">
    <source>
        <dbReference type="Pfam" id="PF00266"/>
    </source>
</evidence>
<evidence type="ECO:0000256" key="6">
    <source>
        <dbReference type="ARBA" id="ARBA00022679"/>
    </source>
</evidence>
<evidence type="ECO:0000256" key="11">
    <source>
        <dbReference type="ARBA" id="ARBA00040554"/>
    </source>
</evidence>
<evidence type="ECO:0000256" key="1">
    <source>
        <dbReference type="ARBA" id="ARBA00001933"/>
    </source>
</evidence>
<dbReference type="FunFam" id="3.40.640.10:FF:000083">
    <property type="entry name" value="Selenocysteine lyase"/>
    <property type="match status" value="1"/>
</dbReference>
<dbReference type="SUPFAM" id="SSF53383">
    <property type="entry name" value="PLP-dependent transferases"/>
    <property type="match status" value="1"/>
</dbReference>
<keyword evidence="7" id="KW-0663">Pyridoxal phosphate</keyword>
<dbReference type="OrthoDB" id="10250117at2759"/>
<dbReference type="Proteomes" id="UP000530263">
    <property type="component" value="Unassembled WGS sequence"/>
</dbReference>
<comment type="subunit">
    <text evidence="4">Homodimer.</text>
</comment>
<sequence>RRVYLDHNATTPLAPEAAQAVRDAMSQAWGNPSSSHPAGRKAKELISSARESLARLVGGRPEDIVFTSGGTEANNMVIHAACRHFHESQAGLGDSWGTPHIVTSNVEHDSIRLPLEQLVKEHLAEATFVPVSPQSGRAEVDDVLATIRPTTCLVSIMLANNETGVIMPVADLSQRIRALNQRRAAEGLPRILVHTDAAQMIGKGRVDVQELGVDYLTIVGHKVWPCSQCPAAVPPLRHLSCGARETLGALHSLIPHQWPKFSCWMVRAACDPRVFRVCCFFQASFGKQRIHFNSHFTGSKRLCNTSNFSILGPGLQGRRVLSRCKMLLASVGAACHSEKGDRPSSILLSCKIPYDVAQNALRLSVGRDTTRADVDLVVQDLVQAVAQLDQDQAL</sequence>
<evidence type="ECO:0000313" key="14">
    <source>
        <dbReference type="Proteomes" id="UP000530263"/>
    </source>
</evidence>
<dbReference type="InterPro" id="IPR000192">
    <property type="entry name" value="Aminotrans_V_dom"/>
</dbReference>
<evidence type="ECO:0000256" key="2">
    <source>
        <dbReference type="ARBA" id="ARBA00004514"/>
    </source>
</evidence>
<evidence type="ECO:0000256" key="10">
    <source>
        <dbReference type="ARBA" id="ARBA00039054"/>
    </source>
</evidence>
<dbReference type="Gene3D" id="3.90.1150.10">
    <property type="entry name" value="Aspartate Aminotransferase, domain 1"/>
    <property type="match status" value="2"/>
</dbReference>
<protein>
    <recommendedName>
        <fullName evidence="11">Selenocysteine lyase</fullName>
        <ecNumber evidence="10">4.4.1.16</ecNumber>
    </recommendedName>
</protein>
<dbReference type="FunFam" id="3.90.1150.10:FF:000065">
    <property type="entry name" value="Selenocysteine lyase"/>
    <property type="match status" value="1"/>
</dbReference>
<dbReference type="GO" id="GO:0009000">
    <property type="term" value="F:selenocysteine lyase activity"/>
    <property type="evidence" value="ECO:0007669"/>
    <property type="project" value="UniProtKB-EC"/>
</dbReference>
<comment type="similarity">
    <text evidence="3">Belongs to the class-V pyridoxal-phosphate-dependent aminotransferase family.</text>
</comment>
<evidence type="ECO:0000256" key="4">
    <source>
        <dbReference type="ARBA" id="ARBA00011738"/>
    </source>
</evidence>
<reference evidence="13 14" key="1">
    <citation type="submission" date="2019-09" db="EMBL/GenBank/DDBJ databases">
        <title>Bird 10,000 Genomes (B10K) Project - Family phase.</title>
        <authorList>
            <person name="Zhang G."/>
        </authorList>
    </citation>
    <scope>NUCLEOTIDE SEQUENCE [LARGE SCALE GENOMIC DNA]</scope>
    <source>
        <strain evidence="13">B10K-DU-021-26</strain>
        <tissue evidence="13">Mixed tissue sample</tissue>
    </source>
</reference>
<dbReference type="InterPro" id="IPR016454">
    <property type="entry name" value="Cysteine_dSase"/>
</dbReference>
<dbReference type="InterPro" id="IPR015424">
    <property type="entry name" value="PyrdxlP-dep_Trfase"/>
</dbReference>
<organism evidence="13 14">
    <name type="scientific">Columbina picui</name>
    <name type="common">Picui ground-dove</name>
    <dbReference type="NCBI Taxonomy" id="115618"/>
    <lineage>
        <taxon>Eukaryota</taxon>
        <taxon>Metazoa</taxon>
        <taxon>Chordata</taxon>
        <taxon>Craniata</taxon>
        <taxon>Vertebrata</taxon>
        <taxon>Euteleostomi</taxon>
        <taxon>Archelosauria</taxon>
        <taxon>Archosauria</taxon>
        <taxon>Dinosauria</taxon>
        <taxon>Saurischia</taxon>
        <taxon>Theropoda</taxon>
        <taxon>Coelurosauria</taxon>
        <taxon>Aves</taxon>
        <taxon>Neognathae</taxon>
        <taxon>Neoaves</taxon>
        <taxon>Columbimorphae</taxon>
        <taxon>Columbiformes</taxon>
        <taxon>Columbidae</taxon>
        <taxon>Columbina</taxon>
    </lineage>
</organism>
<dbReference type="EC" id="4.4.1.16" evidence="10"/>
<feature type="domain" description="Aminotransferase class V" evidence="12">
    <location>
        <begin position="3"/>
        <end position="223"/>
    </location>
</feature>
<comment type="cofactor">
    <cofactor evidence="1">
        <name>pyridoxal 5'-phosphate</name>
        <dbReference type="ChEBI" id="CHEBI:597326"/>
    </cofactor>
</comment>
<keyword evidence="8 13" id="KW-0456">Lyase</keyword>
<dbReference type="InterPro" id="IPR015421">
    <property type="entry name" value="PyrdxlP-dep_Trfase_major"/>
</dbReference>
<feature type="non-terminal residue" evidence="13">
    <location>
        <position position="394"/>
    </location>
</feature>
<dbReference type="Gene3D" id="3.40.640.10">
    <property type="entry name" value="Type I PLP-dependent aspartate aminotransferase-like (Major domain)"/>
    <property type="match status" value="1"/>
</dbReference>
<dbReference type="AlphaFoldDB" id="A0A7K4RZA7"/>
<evidence type="ECO:0000256" key="5">
    <source>
        <dbReference type="ARBA" id="ARBA00022490"/>
    </source>
</evidence>
<comment type="caution">
    <text evidence="13">The sequence shown here is derived from an EMBL/GenBank/DDBJ whole genome shotgun (WGS) entry which is preliminary data.</text>
</comment>
<feature type="non-terminal residue" evidence="13">
    <location>
        <position position="1"/>
    </location>
</feature>
<name>A0A7K4RZA7_COLPI</name>
<comment type="subcellular location">
    <subcellularLocation>
        <location evidence="2">Cytoplasm</location>
        <location evidence="2">Cytosol</location>
    </subcellularLocation>
</comment>
<dbReference type="GO" id="GO:0016740">
    <property type="term" value="F:transferase activity"/>
    <property type="evidence" value="ECO:0007669"/>
    <property type="project" value="UniProtKB-KW"/>
</dbReference>
<dbReference type="Gene3D" id="1.10.260.50">
    <property type="match status" value="1"/>
</dbReference>
<dbReference type="EMBL" id="VYZG01000610">
    <property type="protein sequence ID" value="NWQ78142.1"/>
    <property type="molecule type" value="Genomic_DNA"/>
</dbReference>
<keyword evidence="5" id="KW-0963">Cytoplasm</keyword>
<comment type="function">
    <text evidence="9">Catalyzes the decomposition of L-selenocysteine to L-alanine and elemental selenium.</text>
</comment>
<dbReference type="InterPro" id="IPR015422">
    <property type="entry name" value="PyrdxlP-dep_Trfase_small"/>
</dbReference>
<accession>A0A7K4RZA7</accession>
<dbReference type="PANTHER" id="PTHR11601">
    <property type="entry name" value="CYSTEINE DESULFURYLASE FAMILY MEMBER"/>
    <property type="match status" value="1"/>
</dbReference>
<keyword evidence="14" id="KW-1185">Reference proteome</keyword>
<gene>
    <name evidence="13" type="primary">Scly</name>
    <name evidence="13" type="ORF">COLPIC_R00526</name>
</gene>
<evidence type="ECO:0000256" key="8">
    <source>
        <dbReference type="ARBA" id="ARBA00023239"/>
    </source>
</evidence>
<evidence type="ECO:0000256" key="9">
    <source>
        <dbReference type="ARBA" id="ARBA00037407"/>
    </source>
</evidence>
<evidence type="ECO:0000256" key="3">
    <source>
        <dbReference type="ARBA" id="ARBA00009236"/>
    </source>
</evidence>
<dbReference type="GO" id="GO:0005829">
    <property type="term" value="C:cytosol"/>
    <property type="evidence" value="ECO:0007669"/>
    <property type="project" value="UniProtKB-SubCell"/>
</dbReference>
<proteinExistence type="inferred from homology"/>
<keyword evidence="6" id="KW-0808">Transferase</keyword>